<dbReference type="InterPro" id="IPR018376">
    <property type="entry name" value="Enoyl-CoA_hyd/isom_CS"/>
</dbReference>
<proteinExistence type="inferred from homology"/>
<name>A0AAD9FWU8_PAPLA</name>
<protein>
    <submittedName>
        <fullName evidence="3">ClpP/crotonase-like domain-containing protein</fullName>
    </submittedName>
</protein>
<dbReference type="PROSITE" id="PS00166">
    <property type="entry name" value="ENOYL_COA_HYDRATASE"/>
    <property type="match status" value="1"/>
</dbReference>
<dbReference type="GO" id="GO:0006635">
    <property type="term" value="P:fatty acid beta-oxidation"/>
    <property type="evidence" value="ECO:0007669"/>
    <property type="project" value="TreeGrafter"/>
</dbReference>
<dbReference type="InterPro" id="IPR029045">
    <property type="entry name" value="ClpP/crotonase-like_dom_sf"/>
</dbReference>
<dbReference type="AlphaFoldDB" id="A0AAD9FWU8"/>
<sequence>MSPLTVLSRPHPTVWQITLSAPPDNRLTTKLLDSLTDNLDIIEAEWRRASGKRDQQGPMSDPKTFGEHKGAGAVIITGQDRFFSNGLDYSNAMANKYFFEEVYDKAMYRLLTFPLATIAAVNGHAFAGGMCLALSCDFRLMTSGKGLMCMNELAFGSPIPNSFAALLRAKIPHPSHLRETLMAKRWNQQELLEIGLVDEIVDSDKLLEAAVARGVREGARVGAGAWGAIKDGLYHEIIDASKTFRPIALPMQEAEAFWKRVGRDKGKL</sequence>
<gene>
    <name evidence="3" type="ORF">DB88DRAFT_479025</name>
</gene>
<dbReference type="Pfam" id="PF00378">
    <property type="entry name" value="ECH_1"/>
    <property type="match status" value="1"/>
</dbReference>
<dbReference type="Gene3D" id="3.90.226.10">
    <property type="entry name" value="2-enoyl-CoA Hydratase, Chain A, domain 1"/>
    <property type="match status" value="1"/>
</dbReference>
<dbReference type="GO" id="GO:0004165">
    <property type="term" value="F:delta(3)-delta(2)-enoyl-CoA isomerase activity"/>
    <property type="evidence" value="ECO:0007669"/>
    <property type="project" value="TreeGrafter"/>
</dbReference>
<keyword evidence="4" id="KW-1185">Reference proteome</keyword>
<dbReference type="Proteomes" id="UP001182556">
    <property type="component" value="Unassembled WGS sequence"/>
</dbReference>
<evidence type="ECO:0000313" key="4">
    <source>
        <dbReference type="Proteomes" id="UP001182556"/>
    </source>
</evidence>
<evidence type="ECO:0000256" key="2">
    <source>
        <dbReference type="RuleBase" id="RU003707"/>
    </source>
</evidence>
<accession>A0AAD9FWU8</accession>
<comment type="caution">
    <text evidence="3">The sequence shown here is derived from an EMBL/GenBank/DDBJ whole genome shotgun (WGS) entry which is preliminary data.</text>
</comment>
<reference evidence="3" key="1">
    <citation type="submission" date="2023-02" db="EMBL/GenBank/DDBJ databases">
        <title>Identification and recombinant expression of a fungal hydrolase from Papiliotrema laurentii that hydrolyzes apple cutin and clears colloidal polyester polyurethane.</title>
        <authorList>
            <consortium name="DOE Joint Genome Institute"/>
            <person name="Roman V.A."/>
            <person name="Bojanowski C."/>
            <person name="Crable B.R."/>
            <person name="Wagner D.N."/>
            <person name="Hung C.S."/>
            <person name="Nadeau L.J."/>
            <person name="Schratz L."/>
            <person name="Haridas S."/>
            <person name="Pangilinan J."/>
            <person name="Lipzen A."/>
            <person name="Na H."/>
            <person name="Yan M."/>
            <person name="Ng V."/>
            <person name="Grigoriev I.V."/>
            <person name="Spatafora J.W."/>
            <person name="Barlow D."/>
            <person name="Biffinger J."/>
            <person name="Kelley-Loughnane N."/>
            <person name="Varaljay V.A."/>
            <person name="Crookes-Goodson W.J."/>
        </authorList>
    </citation>
    <scope>NUCLEOTIDE SEQUENCE</scope>
    <source>
        <strain evidence="3">5307AH</strain>
    </source>
</reference>
<dbReference type="SUPFAM" id="SSF52096">
    <property type="entry name" value="ClpP/crotonase"/>
    <property type="match status" value="1"/>
</dbReference>
<dbReference type="GO" id="GO:0005777">
    <property type="term" value="C:peroxisome"/>
    <property type="evidence" value="ECO:0007669"/>
    <property type="project" value="TreeGrafter"/>
</dbReference>
<dbReference type="PANTHER" id="PTHR11941:SF75">
    <property type="entry name" value="ENOYL-COA HYDRATASE_ISOMERASE FAMILY PROTEIN"/>
    <property type="match status" value="1"/>
</dbReference>
<evidence type="ECO:0000256" key="1">
    <source>
        <dbReference type="ARBA" id="ARBA00005254"/>
    </source>
</evidence>
<dbReference type="CDD" id="cd06558">
    <property type="entry name" value="crotonase-like"/>
    <property type="match status" value="1"/>
</dbReference>
<dbReference type="PANTHER" id="PTHR11941">
    <property type="entry name" value="ENOYL-COA HYDRATASE-RELATED"/>
    <property type="match status" value="1"/>
</dbReference>
<evidence type="ECO:0000313" key="3">
    <source>
        <dbReference type="EMBL" id="KAK1927720.1"/>
    </source>
</evidence>
<organism evidence="3 4">
    <name type="scientific">Papiliotrema laurentii</name>
    <name type="common">Cryptococcus laurentii</name>
    <dbReference type="NCBI Taxonomy" id="5418"/>
    <lineage>
        <taxon>Eukaryota</taxon>
        <taxon>Fungi</taxon>
        <taxon>Dikarya</taxon>
        <taxon>Basidiomycota</taxon>
        <taxon>Agaricomycotina</taxon>
        <taxon>Tremellomycetes</taxon>
        <taxon>Tremellales</taxon>
        <taxon>Rhynchogastremaceae</taxon>
        <taxon>Papiliotrema</taxon>
    </lineage>
</organism>
<dbReference type="EMBL" id="JAODAN010000001">
    <property type="protein sequence ID" value="KAK1927720.1"/>
    <property type="molecule type" value="Genomic_DNA"/>
</dbReference>
<dbReference type="InterPro" id="IPR001753">
    <property type="entry name" value="Enoyl-CoA_hydra/iso"/>
</dbReference>
<comment type="similarity">
    <text evidence="1 2">Belongs to the enoyl-CoA hydratase/isomerase family.</text>
</comment>